<gene>
    <name evidence="5" type="ORF">M378DRAFT_82202</name>
</gene>
<keyword evidence="4" id="KW-0449">Lipoprotein</keyword>
<dbReference type="SMART" id="SM00175">
    <property type="entry name" value="RAB"/>
    <property type="match status" value="1"/>
</dbReference>
<dbReference type="GO" id="GO:0003924">
    <property type="term" value="F:GTPase activity"/>
    <property type="evidence" value="ECO:0007669"/>
    <property type="project" value="InterPro"/>
</dbReference>
<dbReference type="GO" id="GO:0005770">
    <property type="term" value="C:late endosome"/>
    <property type="evidence" value="ECO:0007669"/>
    <property type="project" value="TreeGrafter"/>
</dbReference>
<keyword evidence="6" id="KW-1185">Reference proteome</keyword>
<dbReference type="PANTHER" id="PTHR47981:SF20">
    <property type="entry name" value="RAS-RELATED PROTEIN RAB-7A"/>
    <property type="match status" value="1"/>
</dbReference>
<dbReference type="PROSITE" id="PS51419">
    <property type="entry name" value="RAB"/>
    <property type="match status" value="1"/>
</dbReference>
<dbReference type="FunFam" id="3.40.50.300:FF:001447">
    <property type="entry name" value="Ras-related protein Rab-1B"/>
    <property type="match status" value="1"/>
</dbReference>
<accession>A0A0C2WZ48</accession>
<evidence type="ECO:0000313" key="5">
    <source>
        <dbReference type="EMBL" id="KIL61688.1"/>
    </source>
</evidence>
<evidence type="ECO:0000256" key="1">
    <source>
        <dbReference type="ARBA" id="ARBA00006270"/>
    </source>
</evidence>
<dbReference type="SUPFAM" id="SSF52540">
    <property type="entry name" value="P-loop containing nucleoside triphosphate hydrolases"/>
    <property type="match status" value="1"/>
</dbReference>
<evidence type="ECO:0000256" key="4">
    <source>
        <dbReference type="ARBA" id="ARBA00023289"/>
    </source>
</evidence>
<dbReference type="InterPro" id="IPR005225">
    <property type="entry name" value="Small_GTP-bd"/>
</dbReference>
<feature type="non-terminal residue" evidence="5">
    <location>
        <position position="133"/>
    </location>
</feature>
<dbReference type="InParanoid" id="A0A0C2WZ48"/>
<organism evidence="5 6">
    <name type="scientific">Amanita muscaria (strain Koide BX008)</name>
    <dbReference type="NCBI Taxonomy" id="946122"/>
    <lineage>
        <taxon>Eukaryota</taxon>
        <taxon>Fungi</taxon>
        <taxon>Dikarya</taxon>
        <taxon>Basidiomycota</taxon>
        <taxon>Agaricomycotina</taxon>
        <taxon>Agaricomycetes</taxon>
        <taxon>Agaricomycetidae</taxon>
        <taxon>Agaricales</taxon>
        <taxon>Pluteineae</taxon>
        <taxon>Amanitaceae</taxon>
        <taxon>Amanita</taxon>
    </lineage>
</organism>
<dbReference type="Pfam" id="PF00071">
    <property type="entry name" value="Ras"/>
    <property type="match status" value="1"/>
</dbReference>
<dbReference type="GO" id="GO:0000329">
    <property type="term" value="C:fungal-type vacuole membrane"/>
    <property type="evidence" value="ECO:0007669"/>
    <property type="project" value="TreeGrafter"/>
</dbReference>
<dbReference type="Gene3D" id="3.40.50.300">
    <property type="entry name" value="P-loop containing nucleotide triphosphate hydrolases"/>
    <property type="match status" value="1"/>
</dbReference>
<dbReference type="AlphaFoldDB" id="A0A0C2WZ48"/>
<protein>
    <submittedName>
        <fullName evidence="5">Uncharacterized protein</fullName>
    </submittedName>
</protein>
<dbReference type="InterPro" id="IPR001806">
    <property type="entry name" value="Small_GTPase"/>
</dbReference>
<keyword evidence="2" id="KW-0547">Nucleotide-binding</keyword>
<dbReference type="HOGENOM" id="CLU_041217_24_2_1"/>
<evidence type="ECO:0000256" key="2">
    <source>
        <dbReference type="ARBA" id="ARBA00022741"/>
    </source>
</evidence>
<evidence type="ECO:0000256" key="3">
    <source>
        <dbReference type="ARBA" id="ARBA00023134"/>
    </source>
</evidence>
<comment type="similarity">
    <text evidence="1">Belongs to the small GTPase superfamily. Rab family.</text>
</comment>
<dbReference type="GO" id="GO:0005525">
    <property type="term" value="F:GTP binding"/>
    <property type="evidence" value="ECO:0007669"/>
    <property type="project" value="UniProtKB-KW"/>
</dbReference>
<name>A0A0C2WZ48_AMAMK</name>
<dbReference type="PANTHER" id="PTHR47981">
    <property type="entry name" value="RAB FAMILY"/>
    <property type="match status" value="1"/>
</dbReference>
<dbReference type="PRINTS" id="PR00449">
    <property type="entry name" value="RASTRNSFRMNG"/>
</dbReference>
<dbReference type="OrthoDB" id="9989112at2759"/>
<keyword evidence="4" id="KW-0636">Prenylation</keyword>
<dbReference type="SMART" id="SM00173">
    <property type="entry name" value="RAS"/>
    <property type="match status" value="1"/>
</dbReference>
<dbReference type="NCBIfam" id="TIGR00231">
    <property type="entry name" value="small_GTP"/>
    <property type="match status" value="1"/>
</dbReference>
<dbReference type="InterPro" id="IPR027417">
    <property type="entry name" value="P-loop_NTPase"/>
</dbReference>
<sequence>MRTVKLVLIGPSGVGKSALRGKYITGRFFSGYRTTIGADFITKTLPHPSRPEDSVSLQIWASYFDTAGQERFSSLSNAFFRGADAAILIFDVNNPESMESLTKWWTEFCERAPLDEEDVEKFCCVVVGNKIDL</sequence>
<dbReference type="STRING" id="946122.A0A0C2WZ48"/>
<proteinExistence type="inferred from homology"/>
<dbReference type="Proteomes" id="UP000054549">
    <property type="component" value="Unassembled WGS sequence"/>
</dbReference>
<reference evidence="5 6" key="1">
    <citation type="submission" date="2014-04" db="EMBL/GenBank/DDBJ databases">
        <title>Evolutionary Origins and Diversification of the Mycorrhizal Mutualists.</title>
        <authorList>
            <consortium name="DOE Joint Genome Institute"/>
            <consortium name="Mycorrhizal Genomics Consortium"/>
            <person name="Kohler A."/>
            <person name="Kuo A."/>
            <person name="Nagy L.G."/>
            <person name="Floudas D."/>
            <person name="Copeland A."/>
            <person name="Barry K.W."/>
            <person name="Cichocki N."/>
            <person name="Veneault-Fourrey C."/>
            <person name="LaButti K."/>
            <person name="Lindquist E.A."/>
            <person name="Lipzen A."/>
            <person name="Lundell T."/>
            <person name="Morin E."/>
            <person name="Murat C."/>
            <person name="Riley R."/>
            <person name="Ohm R."/>
            <person name="Sun H."/>
            <person name="Tunlid A."/>
            <person name="Henrissat B."/>
            <person name="Grigoriev I.V."/>
            <person name="Hibbett D.S."/>
            <person name="Martin F."/>
        </authorList>
    </citation>
    <scope>NUCLEOTIDE SEQUENCE [LARGE SCALE GENOMIC DNA]</scope>
    <source>
        <strain evidence="5 6">Koide BX008</strain>
    </source>
</reference>
<keyword evidence="3" id="KW-0342">GTP-binding</keyword>
<dbReference type="GO" id="GO:0032889">
    <property type="term" value="P:regulation of vacuole fusion, non-autophagic"/>
    <property type="evidence" value="ECO:0007669"/>
    <property type="project" value="TreeGrafter"/>
</dbReference>
<dbReference type="PROSITE" id="PS51421">
    <property type="entry name" value="RAS"/>
    <property type="match status" value="1"/>
</dbReference>
<dbReference type="EMBL" id="KN818281">
    <property type="protein sequence ID" value="KIL61688.1"/>
    <property type="molecule type" value="Genomic_DNA"/>
</dbReference>
<evidence type="ECO:0000313" key="6">
    <source>
        <dbReference type="Proteomes" id="UP000054549"/>
    </source>
</evidence>